<sequence length="1544" mass="184741">MNFRKWLLHIYEKTNNAGKETKMTAFVRNQVGRILERSFNHADLKDFYLANANDSQKIQQLRRSAQNFNFFEFISFPEEWKKRFFDLMENWIHIISADNAFSDNGNSLLTRLKEMRAQSVWWLQSKPELENFFSDIYELATDFSVRQNELRSLIRDELNPAKRRVNTVATADSEEFLNFLDAFQDDSDLMKASDRETKKLMFEMHPDYAEFKVAMNVKLDDIRKNFDDWDFKDWAAKLERLLNEDWGEYQKNLLNQMKKLISIIRENNNDEEIPHQAKDILLFNFGSFAECYDDWLLEKIFPYAQSQLTHFGAGYLMEFRFEIRELLLLESCFRKFGIIEPKAKEEFLNILVGKHQISKIAFYFYKKEWFEVDSQKIIEMWKRRIEKIMHTEEPPENIREVQKKLESYAKRTWDRLWFLSVGIFETAIKAGKLMLLSLGALGLALLWLLMQAKRLLADFFIWLSNILGSFAVPIMNIPIPKIITDMLPDSLWLPDMWKDFPNLTLSDLISSILENWAFSKELRNWFNSKWHDIEQDLTSGKKENLSWIRVFNYDRLNSRLLVGETFTEFQGHKWKKEKIDFSSVHVLESYNSKTSESSPADHSFFLERFSWSLEEQSPEAIIMCMSFKILRWWRNSVVCPRWYIPILTRQSRENLANSWISYKLYCVKEFGYFYIDISKKPEYNLEFEFRRYWDEDCNWIFFSWDSGKEKQRLSEPFLTEWELPDDLRLFFEASSYLSDEEFMAACVGFSKENFKYSLTYETTLEHQKHGTHLSWVAHSKVWDCKNVNSLFVWLARMRDIRARILAWYVETQNEMFEWHGITEVDYWWKCKLYDSTPWDHLWDSFNGQSETDKIIERIKDKIDAISEIIKNWASKINFTYIMEKLEEKLSILLAMKITQKKKQLEIFLINKTWWSNILPSISYDLMMLPDPTLLSKHTSMEQYKAFLKTYLSILTSIEYKIKNLDIWYVGNSESVERKKSRMDILRKISDVVWVELHYEAYMQMYFRSVSMLDEMNASPWSTVRQLFWITEVSSVIKKQYFMETLRKLLEMNNMNPNVIEEKLSRLDRILLYLWLEMVHETMVDFKELDNSDFIKCVYLPVSLQEIEEEPMNDWKKHKLLTSDQFSESAKVKEAIQSNLETIYSSIKSWSSRAFEYIDKDNFLCLFQESIDDTLKFPAFNDDVSRKIWWSLPNWKYEWWSFLLDQWNCAPMLRLDILLQLYNGLNTWEINFSIPQNIANMSYQNADYTGFINKEISKLNQIVIYNNKFWKDDFVDKVHLLMAKWIWVSKFDNYLSQKRFLSDPKNIIFVLRLIKSDLDAIDRQSGNMSLNMNITYQNAKTKHDTLTEQKNSLMILRNKLKFILNNAYGDNPGIILDVFNIFWIESKRDKELVMSCLKDIADMRSPEIINYEAAMNILLEGHIRKYSRFENRSDLWGYWIGAELVSRFDLEDSFGVMPWEVLIEIAKNQLAQVKKNQKKERDFFDGLDMAMSEKQAKMFKVLIHSLRYANYANMLDSMKAKSLIYKIEERLNAYREDSYSGLRGL</sequence>
<name>K2FDL3_9BACT</name>
<evidence type="ECO:0000256" key="1">
    <source>
        <dbReference type="SAM" id="Phobius"/>
    </source>
</evidence>
<feature type="transmembrane region" description="Helical" evidence="1">
    <location>
        <begin position="459"/>
        <end position="479"/>
    </location>
</feature>
<evidence type="ECO:0000313" key="2">
    <source>
        <dbReference type="EMBL" id="EKE29166.1"/>
    </source>
</evidence>
<proteinExistence type="predicted"/>
<gene>
    <name evidence="2" type="ORF">ACD_2C00212G0006</name>
</gene>
<protein>
    <submittedName>
        <fullName evidence="2">Uncharacterized protein</fullName>
    </submittedName>
</protein>
<feature type="transmembrane region" description="Helical" evidence="1">
    <location>
        <begin position="433"/>
        <end position="450"/>
    </location>
</feature>
<accession>K2FDL3</accession>
<keyword evidence="1" id="KW-1133">Transmembrane helix</keyword>
<dbReference type="EMBL" id="AMFJ01000212">
    <property type="protein sequence ID" value="EKE29166.1"/>
    <property type="molecule type" value="Genomic_DNA"/>
</dbReference>
<reference evidence="2" key="1">
    <citation type="journal article" date="2012" name="Science">
        <title>Fermentation, hydrogen, and sulfur metabolism in multiple uncultivated bacterial phyla.</title>
        <authorList>
            <person name="Wrighton K.C."/>
            <person name="Thomas B.C."/>
            <person name="Sharon I."/>
            <person name="Miller C.S."/>
            <person name="Castelle C.J."/>
            <person name="VerBerkmoes N.C."/>
            <person name="Wilkins M.J."/>
            <person name="Hettich R.L."/>
            <person name="Lipton M.S."/>
            <person name="Williams K.H."/>
            <person name="Long P.E."/>
            <person name="Banfield J.F."/>
        </authorList>
    </citation>
    <scope>NUCLEOTIDE SEQUENCE [LARGE SCALE GENOMIC DNA]</scope>
</reference>
<comment type="caution">
    <text evidence="2">The sequence shown here is derived from an EMBL/GenBank/DDBJ whole genome shotgun (WGS) entry which is preliminary data.</text>
</comment>
<keyword evidence="1" id="KW-0812">Transmembrane</keyword>
<organism evidence="2">
    <name type="scientific">uncultured bacterium</name>
    <name type="common">gcode 4</name>
    <dbReference type="NCBI Taxonomy" id="1234023"/>
    <lineage>
        <taxon>Bacteria</taxon>
        <taxon>environmental samples</taxon>
    </lineage>
</organism>
<keyword evidence="1" id="KW-0472">Membrane</keyword>